<keyword evidence="1" id="KW-0732">Signal</keyword>
<reference evidence="4" key="1">
    <citation type="submission" date="2024-03" db="EMBL/GenBank/DDBJ databases">
        <authorList>
            <consortium name="ELIXIR-Norway"/>
            <consortium name="Elixir Norway"/>
        </authorList>
    </citation>
    <scope>NUCLEOTIDE SEQUENCE</scope>
</reference>
<keyword evidence="5" id="KW-1185">Reference proteome</keyword>
<dbReference type="InterPro" id="IPR023214">
    <property type="entry name" value="HAD_sf"/>
</dbReference>
<accession>A0ABP1BR40</accession>
<dbReference type="PIRSF" id="PIRSF002674">
    <property type="entry name" value="VSP"/>
    <property type="match status" value="1"/>
</dbReference>
<keyword evidence="2" id="KW-0325">Glycoprotein</keyword>
<evidence type="ECO:0008006" key="6">
    <source>
        <dbReference type="Google" id="ProtNLM"/>
    </source>
</evidence>
<evidence type="ECO:0000256" key="1">
    <source>
        <dbReference type="ARBA" id="ARBA00022729"/>
    </source>
</evidence>
<dbReference type="Pfam" id="PF03767">
    <property type="entry name" value="Acid_phosphat_B"/>
    <property type="match status" value="1"/>
</dbReference>
<dbReference type="SUPFAM" id="SSF56784">
    <property type="entry name" value="HAD-like"/>
    <property type="match status" value="1"/>
</dbReference>
<gene>
    <name evidence="4" type="ORF">CSSPJE1EN2_LOCUS20306</name>
</gene>
<dbReference type="Proteomes" id="UP001497522">
    <property type="component" value="Chromosome 6"/>
</dbReference>
<dbReference type="PANTHER" id="PTHR31284">
    <property type="entry name" value="ACID PHOSPHATASE-LIKE PROTEIN"/>
    <property type="match status" value="1"/>
</dbReference>
<dbReference type="EMBL" id="OZ023707">
    <property type="protein sequence ID" value="CAK9878520.1"/>
    <property type="molecule type" value="Genomic_DNA"/>
</dbReference>
<organism evidence="4 5">
    <name type="scientific">Sphagnum jensenii</name>
    <dbReference type="NCBI Taxonomy" id="128206"/>
    <lineage>
        <taxon>Eukaryota</taxon>
        <taxon>Viridiplantae</taxon>
        <taxon>Streptophyta</taxon>
        <taxon>Embryophyta</taxon>
        <taxon>Bryophyta</taxon>
        <taxon>Sphagnophytina</taxon>
        <taxon>Sphagnopsida</taxon>
        <taxon>Sphagnales</taxon>
        <taxon>Sphagnaceae</taxon>
        <taxon>Sphagnum</taxon>
    </lineage>
</organism>
<evidence type="ECO:0000256" key="3">
    <source>
        <dbReference type="PIRNR" id="PIRNR002674"/>
    </source>
</evidence>
<proteinExistence type="inferred from homology"/>
<dbReference type="Gene3D" id="3.40.50.1000">
    <property type="entry name" value="HAD superfamily/HAD-like"/>
    <property type="match status" value="1"/>
</dbReference>
<dbReference type="PANTHER" id="PTHR31284:SF10">
    <property type="entry name" value="ACID PHOSPHATASE-LIKE PROTEIN"/>
    <property type="match status" value="1"/>
</dbReference>
<sequence length="260" mass="29797">MKFDAFMSFYMLYGSFTNQKKNSYIRPKEMRTSYFRIDNGHILMKTSCSSFFYNSQVNNLQGWLEVPEECEGMVAHYMNHGQYDVDADGVVTAMADYLSDVVPQGDGMDVVIFDIDETALSNLPYYQRHRYGCERFVHAIFSEWVEEGIAPVIASVLRLYKELQAGKWGVILMTGRTERQRNITTQNLLAAGYDSWTSLILRSPEDEGTPAAAYKIKKRLELQEKGYRIWASLGDQWSDLTGPAAGNRTFKLPNPMYYIA</sequence>
<evidence type="ECO:0000313" key="4">
    <source>
        <dbReference type="EMBL" id="CAK9878520.1"/>
    </source>
</evidence>
<dbReference type="InterPro" id="IPR005519">
    <property type="entry name" value="Acid_phosphat_B-like"/>
</dbReference>
<dbReference type="CDD" id="cd07535">
    <property type="entry name" value="HAD_VSP"/>
    <property type="match status" value="1"/>
</dbReference>
<name>A0ABP1BR40_9BRYO</name>
<protein>
    <recommendedName>
        <fullName evidence="6">Acid phosphatase</fullName>
    </recommendedName>
</protein>
<evidence type="ECO:0000313" key="5">
    <source>
        <dbReference type="Proteomes" id="UP001497522"/>
    </source>
</evidence>
<dbReference type="InterPro" id="IPR014403">
    <property type="entry name" value="APS1/VSP"/>
</dbReference>
<comment type="similarity">
    <text evidence="3">Belongs to the APS1/VSP family.</text>
</comment>
<dbReference type="InterPro" id="IPR036412">
    <property type="entry name" value="HAD-like_sf"/>
</dbReference>
<evidence type="ECO:0000256" key="2">
    <source>
        <dbReference type="ARBA" id="ARBA00023180"/>
    </source>
</evidence>